<evidence type="ECO:0000313" key="3">
    <source>
        <dbReference type="Proteomes" id="UP001066276"/>
    </source>
</evidence>
<organism evidence="2 3">
    <name type="scientific">Pleurodeles waltl</name>
    <name type="common">Iberian ribbed newt</name>
    <dbReference type="NCBI Taxonomy" id="8319"/>
    <lineage>
        <taxon>Eukaryota</taxon>
        <taxon>Metazoa</taxon>
        <taxon>Chordata</taxon>
        <taxon>Craniata</taxon>
        <taxon>Vertebrata</taxon>
        <taxon>Euteleostomi</taxon>
        <taxon>Amphibia</taxon>
        <taxon>Batrachia</taxon>
        <taxon>Caudata</taxon>
        <taxon>Salamandroidea</taxon>
        <taxon>Salamandridae</taxon>
        <taxon>Pleurodelinae</taxon>
        <taxon>Pleurodeles</taxon>
    </lineage>
</organism>
<feature type="region of interest" description="Disordered" evidence="1">
    <location>
        <begin position="141"/>
        <end position="167"/>
    </location>
</feature>
<reference evidence="2" key="1">
    <citation type="journal article" date="2022" name="bioRxiv">
        <title>Sequencing and chromosome-scale assembly of the giantPleurodeles waltlgenome.</title>
        <authorList>
            <person name="Brown T."/>
            <person name="Elewa A."/>
            <person name="Iarovenko S."/>
            <person name="Subramanian E."/>
            <person name="Araus A.J."/>
            <person name="Petzold A."/>
            <person name="Susuki M."/>
            <person name="Suzuki K.-i.T."/>
            <person name="Hayashi T."/>
            <person name="Toyoda A."/>
            <person name="Oliveira C."/>
            <person name="Osipova E."/>
            <person name="Leigh N.D."/>
            <person name="Simon A."/>
            <person name="Yun M.H."/>
        </authorList>
    </citation>
    <scope>NUCLEOTIDE SEQUENCE</scope>
    <source>
        <strain evidence="2">20211129_DDA</strain>
        <tissue evidence="2">Liver</tissue>
    </source>
</reference>
<gene>
    <name evidence="2" type="ORF">NDU88_000524</name>
</gene>
<keyword evidence="3" id="KW-1185">Reference proteome</keyword>
<evidence type="ECO:0000256" key="1">
    <source>
        <dbReference type="SAM" id="MobiDB-lite"/>
    </source>
</evidence>
<dbReference type="AlphaFoldDB" id="A0AAV7N9S5"/>
<feature type="compositionally biased region" description="Polar residues" evidence="1">
    <location>
        <begin position="56"/>
        <end position="65"/>
    </location>
</feature>
<feature type="compositionally biased region" description="Polar residues" evidence="1">
    <location>
        <begin position="1"/>
        <end position="11"/>
    </location>
</feature>
<dbReference type="Proteomes" id="UP001066276">
    <property type="component" value="Chromosome 8"/>
</dbReference>
<protein>
    <submittedName>
        <fullName evidence="2">Uncharacterized protein</fullName>
    </submittedName>
</protein>
<sequence length="185" mass="19668">MPPGFSHSTRAVGSGARHPGPDRAGWPQYGMGRRGGSSPLKQYAIGSRVEPDHSSTPRSALPGQSTHRRSVELGPPLRMPRSLPPLNFGGSCSRTSHRLLSLPLPSSAGQHGLTWDLASQLQPQWAARASAAILIREPLPHRLSRSPRAGESAEAAGGAPQVSSRQYLWADDGGVQSTLRVRPPS</sequence>
<feature type="compositionally biased region" description="Low complexity" evidence="1">
    <location>
        <begin position="146"/>
        <end position="160"/>
    </location>
</feature>
<dbReference type="EMBL" id="JANPWB010000012">
    <property type="protein sequence ID" value="KAJ1112256.1"/>
    <property type="molecule type" value="Genomic_DNA"/>
</dbReference>
<accession>A0AAV7N9S5</accession>
<proteinExistence type="predicted"/>
<comment type="caution">
    <text evidence="2">The sequence shown here is derived from an EMBL/GenBank/DDBJ whole genome shotgun (WGS) entry which is preliminary data.</text>
</comment>
<name>A0AAV7N9S5_PLEWA</name>
<feature type="compositionally biased region" description="Low complexity" evidence="1">
    <location>
        <begin position="73"/>
        <end position="86"/>
    </location>
</feature>
<feature type="region of interest" description="Disordered" evidence="1">
    <location>
        <begin position="1"/>
        <end position="90"/>
    </location>
</feature>
<evidence type="ECO:0000313" key="2">
    <source>
        <dbReference type="EMBL" id="KAJ1112256.1"/>
    </source>
</evidence>